<feature type="transmembrane region" description="Helical" evidence="1">
    <location>
        <begin position="275"/>
        <end position="295"/>
    </location>
</feature>
<name>A0A916U8Q5_9ACTN</name>
<protein>
    <submittedName>
        <fullName evidence="2">Na+-dependent transporter</fullName>
    </submittedName>
</protein>
<evidence type="ECO:0000256" key="1">
    <source>
        <dbReference type="SAM" id="Phobius"/>
    </source>
</evidence>
<feature type="transmembrane region" description="Helical" evidence="1">
    <location>
        <begin position="128"/>
        <end position="154"/>
    </location>
</feature>
<dbReference type="PANTHER" id="PTHR18640">
    <property type="entry name" value="SOLUTE CARRIER FAMILY 10 MEMBER 7"/>
    <property type="match status" value="1"/>
</dbReference>
<dbReference type="Proteomes" id="UP000641514">
    <property type="component" value="Unassembled WGS sequence"/>
</dbReference>
<dbReference type="PIRSF" id="PIRSF026166">
    <property type="entry name" value="UCP026166"/>
    <property type="match status" value="1"/>
</dbReference>
<feature type="transmembrane region" description="Helical" evidence="1">
    <location>
        <begin position="100"/>
        <end position="121"/>
    </location>
</feature>
<dbReference type="InterPro" id="IPR038770">
    <property type="entry name" value="Na+/solute_symporter_sf"/>
</dbReference>
<keyword evidence="1" id="KW-1133">Transmembrane helix</keyword>
<feature type="transmembrane region" description="Helical" evidence="1">
    <location>
        <begin position="166"/>
        <end position="189"/>
    </location>
</feature>
<dbReference type="AlphaFoldDB" id="A0A916U8Q5"/>
<gene>
    <name evidence="2" type="ORF">GCM10011410_15540</name>
</gene>
<feature type="transmembrane region" description="Helical" evidence="1">
    <location>
        <begin position="232"/>
        <end position="254"/>
    </location>
</feature>
<accession>A0A916U8Q5</accession>
<reference evidence="2" key="1">
    <citation type="journal article" date="2014" name="Int. J. Syst. Evol. Microbiol.">
        <title>Complete genome sequence of Corynebacterium casei LMG S-19264T (=DSM 44701T), isolated from a smear-ripened cheese.</title>
        <authorList>
            <consortium name="US DOE Joint Genome Institute (JGI-PGF)"/>
            <person name="Walter F."/>
            <person name="Albersmeier A."/>
            <person name="Kalinowski J."/>
            <person name="Ruckert C."/>
        </authorList>
    </citation>
    <scope>NUCLEOTIDE SEQUENCE</scope>
    <source>
        <strain evidence="2">CGMCC 1.15478</strain>
    </source>
</reference>
<evidence type="ECO:0000313" key="2">
    <source>
        <dbReference type="EMBL" id="GGC63973.1"/>
    </source>
</evidence>
<dbReference type="Gene3D" id="1.20.1530.20">
    <property type="match status" value="1"/>
</dbReference>
<feature type="transmembrane region" description="Helical" evidence="1">
    <location>
        <begin position="38"/>
        <end position="57"/>
    </location>
</feature>
<keyword evidence="1" id="KW-0472">Membrane</keyword>
<feature type="transmembrane region" description="Helical" evidence="1">
    <location>
        <begin position="69"/>
        <end position="88"/>
    </location>
</feature>
<comment type="caution">
    <text evidence="2">The sequence shown here is derived from an EMBL/GenBank/DDBJ whole genome shotgun (WGS) entry which is preliminary data.</text>
</comment>
<reference evidence="2" key="2">
    <citation type="submission" date="2020-09" db="EMBL/GenBank/DDBJ databases">
        <authorList>
            <person name="Sun Q."/>
            <person name="Zhou Y."/>
        </authorList>
    </citation>
    <scope>NUCLEOTIDE SEQUENCE</scope>
    <source>
        <strain evidence="2">CGMCC 1.15478</strain>
    </source>
</reference>
<keyword evidence="3" id="KW-1185">Reference proteome</keyword>
<organism evidence="2 3">
    <name type="scientific">Hoyosella rhizosphaerae</name>
    <dbReference type="NCBI Taxonomy" id="1755582"/>
    <lineage>
        <taxon>Bacteria</taxon>
        <taxon>Bacillati</taxon>
        <taxon>Actinomycetota</taxon>
        <taxon>Actinomycetes</taxon>
        <taxon>Mycobacteriales</taxon>
        <taxon>Hoyosellaceae</taxon>
        <taxon>Hoyosella</taxon>
    </lineage>
</organism>
<evidence type="ECO:0000313" key="3">
    <source>
        <dbReference type="Proteomes" id="UP000641514"/>
    </source>
</evidence>
<feature type="transmembrane region" description="Helical" evidence="1">
    <location>
        <begin position="7"/>
        <end position="26"/>
    </location>
</feature>
<dbReference type="GO" id="GO:0005886">
    <property type="term" value="C:plasma membrane"/>
    <property type="evidence" value="ECO:0007669"/>
    <property type="project" value="TreeGrafter"/>
</dbReference>
<dbReference type="InterPro" id="IPR016833">
    <property type="entry name" value="Put_Na-Bile_cotransptr"/>
</dbReference>
<sequence>MQRLSRYGIDGFILAIFGAVLVASVFPATGVGETAITWATRIGIALLFFLYGTRIAPSQAIKGLAHWRLHLVVLSATFILFPVLGVMLGLLPDRVLGHELYIGLLFLCLLPSTVQSSIAFTSIARGNVAGAIVSASASNLIGVFLTPLLVIMLMNTTGHAQVDPSAILNIVLQILLPFIAGQIARQWLIVFLSEHAQGTRFVDRASIVLVVYAAFSESMREGIWEIVGPQEVISLIFISSVLLAVVLIVTALVGRLLNFSVDDRIVIVFCGSKKSLASGLPMATVLFSGASVGMIVLPIMIFHQIQLVVCAILAARIGHARDTGGKTQ</sequence>
<dbReference type="PANTHER" id="PTHR18640:SF5">
    <property type="entry name" value="SODIUM_BILE ACID COTRANSPORTER 7"/>
    <property type="match status" value="1"/>
</dbReference>
<dbReference type="Pfam" id="PF13593">
    <property type="entry name" value="SBF_like"/>
    <property type="match status" value="1"/>
</dbReference>
<dbReference type="EMBL" id="BMJH01000001">
    <property type="protein sequence ID" value="GGC63973.1"/>
    <property type="molecule type" value="Genomic_DNA"/>
</dbReference>
<dbReference type="RefSeq" id="WP_188672303.1">
    <property type="nucleotide sequence ID" value="NZ_BMJH01000001.1"/>
</dbReference>
<proteinExistence type="predicted"/>
<keyword evidence="1" id="KW-0812">Transmembrane</keyword>